<evidence type="ECO:0000259" key="10">
    <source>
        <dbReference type="PROSITE" id="PS51706"/>
    </source>
</evidence>
<dbReference type="InterPro" id="IPR006073">
    <property type="entry name" value="GTP-bd"/>
</dbReference>
<evidence type="ECO:0000256" key="3">
    <source>
        <dbReference type="ARBA" id="ARBA00022618"/>
    </source>
</evidence>
<keyword evidence="4" id="KW-0479">Metal-binding</keyword>
<dbReference type="PANTHER" id="PTHR11649">
    <property type="entry name" value="MSS1/TRME-RELATED GTP-BINDING PROTEIN"/>
    <property type="match status" value="1"/>
</dbReference>
<keyword evidence="8" id="KW-0717">Septation</keyword>
<dbReference type="HAMAP" id="MF_00321">
    <property type="entry name" value="GTPase_EngB"/>
    <property type="match status" value="1"/>
</dbReference>
<evidence type="ECO:0000313" key="11">
    <source>
        <dbReference type="EMBL" id="VAW98389.1"/>
    </source>
</evidence>
<dbReference type="GO" id="GO:0005829">
    <property type="term" value="C:cytosol"/>
    <property type="evidence" value="ECO:0007669"/>
    <property type="project" value="TreeGrafter"/>
</dbReference>
<keyword evidence="9" id="KW-0131">Cell cycle</keyword>
<evidence type="ECO:0000256" key="8">
    <source>
        <dbReference type="ARBA" id="ARBA00023210"/>
    </source>
</evidence>
<dbReference type="CDD" id="cd01876">
    <property type="entry name" value="YihA_EngB"/>
    <property type="match status" value="1"/>
</dbReference>
<evidence type="ECO:0000256" key="6">
    <source>
        <dbReference type="ARBA" id="ARBA00022842"/>
    </source>
</evidence>
<dbReference type="PROSITE" id="PS51706">
    <property type="entry name" value="G_ENGB"/>
    <property type="match status" value="1"/>
</dbReference>
<proteinExistence type="inferred from homology"/>
<dbReference type="Gene3D" id="3.40.50.300">
    <property type="entry name" value="P-loop containing nucleotide triphosphate hydrolases"/>
    <property type="match status" value="1"/>
</dbReference>
<accession>A0A3B1AJ41</accession>
<keyword evidence="6" id="KW-0460">Magnesium</keyword>
<evidence type="ECO:0000256" key="4">
    <source>
        <dbReference type="ARBA" id="ARBA00022723"/>
    </source>
</evidence>
<sequence>MPQITPQKNPIYQHARFLISAAQLTQLPPDEDFEVAFAGRSNAGKSSALNRITRQKSLARTSKTPGRTQLINFFILDDKRRLVDLPGYGYAKVAEAIKRRWQETMENYLSSRQSLQGLILLMDVRHPLRDIDRQLLSWCWHVGMPVHILLTKVDKLKRGPAQATLLKVRDELNQLAPAGSTSVQLFSALKGIGVEEVQDRLDHWLQLAAADAEEE</sequence>
<dbReference type="GO" id="GO:0000917">
    <property type="term" value="P:division septum assembly"/>
    <property type="evidence" value="ECO:0007669"/>
    <property type="project" value="UniProtKB-KW"/>
</dbReference>
<evidence type="ECO:0000256" key="5">
    <source>
        <dbReference type="ARBA" id="ARBA00022741"/>
    </source>
</evidence>
<dbReference type="GO" id="GO:0046872">
    <property type="term" value="F:metal ion binding"/>
    <property type="evidence" value="ECO:0007669"/>
    <property type="project" value="UniProtKB-KW"/>
</dbReference>
<dbReference type="InterPro" id="IPR019987">
    <property type="entry name" value="GTP-bd_ribosome_bio_YsxC"/>
</dbReference>
<dbReference type="FunFam" id="3.40.50.300:FF:000098">
    <property type="entry name" value="Probable GTP-binding protein EngB"/>
    <property type="match status" value="1"/>
</dbReference>
<dbReference type="PANTHER" id="PTHR11649:SF13">
    <property type="entry name" value="ENGB-TYPE G DOMAIN-CONTAINING PROTEIN"/>
    <property type="match status" value="1"/>
</dbReference>
<dbReference type="AlphaFoldDB" id="A0A3B1AJ41"/>
<comment type="cofactor">
    <cofactor evidence="1">
        <name>Mg(2+)</name>
        <dbReference type="ChEBI" id="CHEBI:18420"/>
    </cofactor>
</comment>
<dbReference type="InterPro" id="IPR027417">
    <property type="entry name" value="P-loop_NTPase"/>
</dbReference>
<dbReference type="GO" id="GO:0005525">
    <property type="term" value="F:GTP binding"/>
    <property type="evidence" value="ECO:0007669"/>
    <property type="project" value="UniProtKB-KW"/>
</dbReference>
<evidence type="ECO:0000256" key="9">
    <source>
        <dbReference type="ARBA" id="ARBA00023306"/>
    </source>
</evidence>
<organism evidence="11">
    <name type="scientific">hydrothermal vent metagenome</name>
    <dbReference type="NCBI Taxonomy" id="652676"/>
    <lineage>
        <taxon>unclassified sequences</taxon>
        <taxon>metagenomes</taxon>
        <taxon>ecological metagenomes</taxon>
    </lineage>
</organism>
<name>A0A3B1AJ41_9ZZZZ</name>
<protein>
    <submittedName>
        <fullName evidence="11">GTP-binding protein EngB</fullName>
    </submittedName>
</protein>
<gene>
    <name evidence="11" type="ORF">MNBD_GAMMA20-900</name>
</gene>
<comment type="similarity">
    <text evidence="2">Belongs to the TRAFAC class TrmE-Era-EngA-EngB-Septin-like GTPase superfamily. EngB GTPase family.</text>
</comment>
<evidence type="ECO:0000256" key="7">
    <source>
        <dbReference type="ARBA" id="ARBA00023134"/>
    </source>
</evidence>
<evidence type="ECO:0000256" key="2">
    <source>
        <dbReference type="ARBA" id="ARBA00009638"/>
    </source>
</evidence>
<reference evidence="11" key="1">
    <citation type="submission" date="2018-06" db="EMBL/GenBank/DDBJ databases">
        <authorList>
            <person name="Zhirakovskaya E."/>
        </authorList>
    </citation>
    <scope>NUCLEOTIDE SEQUENCE</scope>
</reference>
<dbReference type="EMBL" id="UOFU01000145">
    <property type="protein sequence ID" value="VAW98389.1"/>
    <property type="molecule type" value="Genomic_DNA"/>
</dbReference>
<keyword evidence="3" id="KW-0132">Cell division</keyword>
<dbReference type="SUPFAM" id="SSF52540">
    <property type="entry name" value="P-loop containing nucleoside triphosphate hydrolases"/>
    <property type="match status" value="1"/>
</dbReference>
<keyword evidence="7" id="KW-0342">GTP-binding</keyword>
<feature type="domain" description="EngB-type G" evidence="10">
    <location>
        <begin position="31"/>
        <end position="207"/>
    </location>
</feature>
<dbReference type="NCBIfam" id="TIGR03598">
    <property type="entry name" value="GTPase_YsxC"/>
    <property type="match status" value="1"/>
</dbReference>
<dbReference type="InterPro" id="IPR030393">
    <property type="entry name" value="G_ENGB_dom"/>
</dbReference>
<keyword evidence="5" id="KW-0547">Nucleotide-binding</keyword>
<dbReference type="Pfam" id="PF01926">
    <property type="entry name" value="MMR_HSR1"/>
    <property type="match status" value="1"/>
</dbReference>
<evidence type="ECO:0000256" key="1">
    <source>
        <dbReference type="ARBA" id="ARBA00001946"/>
    </source>
</evidence>